<feature type="transmembrane region" description="Helical" evidence="1">
    <location>
        <begin position="172"/>
        <end position="189"/>
    </location>
</feature>
<reference evidence="2" key="1">
    <citation type="submission" date="2022-06" db="EMBL/GenBank/DDBJ databases">
        <title>Aquibacillus sp. a new bacterium isolated from soil saline samples.</title>
        <authorList>
            <person name="Galisteo C."/>
            <person name="De La Haba R."/>
            <person name="Sanchez-Porro C."/>
            <person name="Ventosa A."/>
        </authorList>
    </citation>
    <scope>NUCLEOTIDE SEQUENCE</scope>
    <source>
        <strain evidence="2">3ASR75-54</strain>
    </source>
</reference>
<evidence type="ECO:0000256" key="1">
    <source>
        <dbReference type="SAM" id="Phobius"/>
    </source>
</evidence>
<keyword evidence="1" id="KW-0812">Transmembrane</keyword>
<gene>
    <name evidence="2" type="ORF">NC799_08805</name>
</gene>
<sequence>MKKSESAFLRILDIFSHFLLTNIMWILLCLPIITIVPATTALFGVMKKWSTEGIDAGLFKLFINEFKSRFKKSFVIGLLIGIAGLIILIDFNILLQVDFAGKMVLLTTLIFLTMLYFFISLYVVYILVEYEQLSILQSIKNALFMSISYIFHTIISLAIIGTALIVTYFAPYFLLIIGSVVSFILYHVFNRITHRLNQLKTAE</sequence>
<dbReference type="AlphaFoldDB" id="A0A9X4AEK5"/>
<feature type="transmembrane region" description="Helical" evidence="1">
    <location>
        <begin position="149"/>
        <end position="166"/>
    </location>
</feature>
<comment type="caution">
    <text evidence="2">The sequence shown here is derived from an EMBL/GenBank/DDBJ whole genome shotgun (WGS) entry which is preliminary data.</text>
</comment>
<dbReference type="RefSeq" id="WP_272446070.1">
    <property type="nucleotide sequence ID" value="NZ_JAMQKC010000005.1"/>
</dbReference>
<proteinExistence type="predicted"/>
<organism evidence="2 3">
    <name type="scientific">Aquibacillus salsiterrae</name>
    <dbReference type="NCBI Taxonomy" id="2950439"/>
    <lineage>
        <taxon>Bacteria</taxon>
        <taxon>Bacillati</taxon>
        <taxon>Bacillota</taxon>
        <taxon>Bacilli</taxon>
        <taxon>Bacillales</taxon>
        <taxon>Bacillaceae</taxon>
        <taxon>Aquibacillus</taxon>
    </lineage>
</organism>
<keyword evidence="1" id="KW-0472">Membrane</keyword>
<dbReference type="Pfam" id="PF04854">
    <property type="entry name" value="DUF624"/>
    <property type="match status" value="1"/>
</dbReference>
<accession>A0A9X4AEK5</accession>
<dbReference type="EMBL" id="JAMQKC010000005">
    <property type="protein sequence ID" value="MDC3417022.1"/>
    <property type="molecule type" value="Genomic_DNA"/>
</dbReference>
<protein>
    <submittedName>
        <fullName evidence="2">DUF624 domain-containing protein</fullName>
    </submittedName>
</protein>
<feature type="transmembrane region" description="Helical" evidence="1">
    <location>
        <begin position="74"/>
        <end position="97"/>
    </location>
</feature>
<feature type="transmembrane region" description="Helical" evidence="1">
    <location>
        <begin position="23"/>
        <end position="45"/>
    </location>
</feature>
<evidence type="ECO:0000313" key="2">
    <source>
        <dbReference type="EMBL" id="MDC3417022.1"/>
    </source>
</evidence>
<evidence type="ECO:0000313" key="3">
    <source>
        <dbReference type="Proteomes" id="UP001145069"/>
    </source>
</evidence>
<keyword evidence="3" id="KW-1185">Reference proteome</keyword>
<keyword evidence="1" id="KW-1133">Transmembrane helix</keyword>
<name>A0A9X4AEK5_9BACI</name>
<dbReference type="Proteomes" id="UP001145069">
    <property type="component" value="Unassembled WGS sequence"/>
</dbReference>
<feature type="transmembrane region" description="Helical" evidence="1">
    <location>
        <begin position="103"/>
        <end position="128"/>
    </location>
</feature>
<dbReference type="InterPro" id="IPR006938">
    <property type="entry name" value="DUF624"/>
</dbReference>